<protein>
    <submittedName>
        <fullName evidence="1">Uncharacterized protein</fullName>
    </submittedName>
</protein>
<reference evidence="1 2" key="2">
    <citation type="journal article" date="2022" name="Mol. Biol. Evol.">
        <title>Comparative Genomics Reveals Insights into the Divergent Evolution of Astigmatic Mites and Household Pest Adaptations.</title>
        <authorList>
            <person name="Xiong Q."/>
            <person name="Wan A.T."/>
            <person name="Liu X."/>
            <person name="Fung C.S."/>
            <person name="Xiao X."/>
            <person name="Malainual N."/>
            <person name="Hou J."/>
            <person name="Wang L."/>
            <person name="Wang M."/>
            <person name="Yang K.Y."/>
            <person name="Cui Y."/>
            <person name="Leung E.L."/>
            <person name="Nong W."/>
            <person name="Shin S.K."/>
            <person name="Au S.W."/>
            <person name="Jeong K.Y."/>
            <person name="Chew F.T."/>
            <person name="Hui J.H."/>
            <person name="Leung T.F."/>
            <person name="Tungtrongchitr A."/>
            <person name="Zhong N."/>
            <person name="Liu Z."/>
            <person name="Tsui S.K."/>
        </authorList>
    </citation>
    <scope>NUCLEOTIDE SEQUENCE [LARGE SCALE GENOMIC DNA]</scope>
    <source>
        <strain evidence="1">Derp</strain>
    </source>
</reference>
<keyword evidence="2" id="KW-1185">Reference proteome</keyword>
<organism evidence="1 2">
    <name type="scientific">Dermatophagoides pteronyssinus</name>
    <name type="common">European house dust mite</name>
    <dbReference type="NCBI Taxonomy" id="6956"/>
    <lineage>
        <taxon>Eukaryota</taxon>
        <taxon>Metazoa</taxon>
        <taxon>Ecdysozoa</taxon>
        <taxon>Arthropoda</taxon>
        <taxon>Chelicerata</taxon>
        <taxon>Arachnida</taxon>
        <taxon>Acari</taxon>
        <taxon>Acariformes</taxon>
        <taxon>Sarcoptiformes</taxon>
        <taxon>Astigmata</taxon>
        <taxon>Psoroptidia</taxon>
        <taxon>Analgoidea</taxon>
        <taxon>Pyroglyphidae</taxon>
        <taxon>Dermatophagoidinae</taxon>
        <taxon>Dermatophagoides</taxon>
    </lineage>
</organism>
<accession>A0ABQ8J0W3</accession>
<proteinExistence type="predicted"/>
<dbReference type="Proteomes" id="UP000887458">
    <property type="component" value="Unassembled WGS sequence"/>
</dbReference>
<sequence>MVKILSNNSLQNFNARKFIKAHVCHALYHCRSRCVAFLYDSSIDVDFNAYARQPYAACGTSCSFIVSSNNVTNSFFCAEFNSFQHDQNAGLNNSRATLLHDCAIGKQERNESDESRFCSIGVEPGNDCISNNFNIGVIIKCI</sequence>
<evidence type="ECO:0000313" key="1">
    <source>
        <dbReference type="EMBL" id="KAH9416140.1"/>
    </source>
</evidence>
<gene>
    <name evidence="1" type="ORF">DERP_000637</name>
</gene>
<name>A0ABQ8J0W3_DERPT</name>
<evidence type="ECO:0000313" key="2">
    <source>
        <dbReference type="Proteomes" id="UP000887458"/>
    </source>
</evidence>
<reference evidence="1 2" key="1">
    <citation type="journal article" date="2018" name="J. Allergy Clin. Immunol.">
        <title>High-quality assembly of Dermatophagoides pteronyssinus genome and transcriptome reveals a wide range of novel allergens.</title>
        <authorList>
            <person name="Liu X.Y."/>
            <person name="Yang K.Y."/>
            <person name="Wang M.Q."/>
            <person name="Kwok J.S."/>
            <person name="Zeng X."/>
            <person name="Yang Z."/>
            <person name="Xiao X.J."/>
            <person name="Lau C.P."/>
            <person name="Li Y."/>
            <person name="Huang Z.M."/>
            <person name="Ba J.G."/>
            <person name="Yim A.K."/>
            <person name="Ouyang C.Y."/>
            <person name="Ngai S.M."/>
            <person name="Chan T.F."/>
            <person name="Leung E.L."/>
            <person name="Liu L."/>
            <person name="Liu Z.G."/>
            <person name="Tsui S.K."/>
        </authorList>
    </citation>
    <scope>NUCLEOTIDE SEQUENCE [LARGE SCALE GENOMIC DNA]</scope>
    <source>
        <strain evidence="1">Derp</strain>
    </source>
</reference>
<comment type="caution">
    <text evidence="1">The sequence shown here is derived from an EMBL/GenBank/DDBJ whole genome shotgun (WGS) entry which is preliminary data.</text>
</comment>
<dbReference type="EMBL" id="NJHN03000095">
    <property type="protein sequence ID" value="KAH9416140.1"/>
    <property type="molecule type" value="Genomic_DNA"/>
</dbReference>